<dbReference type="Proteomes" id="UP001189624">
    <property type="component" value="Chromosome 9"/>
</dbReference>
<keyword evidence="2" id="KW-1185">Reference proteome</keyword>
<sequence>MASDLGLRMKKVAGRDRSHGWFAVVPVKVSERRVAISGAANEVHGLGHKVEVPGWLSRWPRGVRLGKMKPQFELENGLRWWLEVWYTVKGAELGGWAGLARG</sequence>
<reference evidence="1" key="1">
    <citation type="submission" date="2023-10" db="EMBL/GenBank/DDBJ databases">
        <authorList>
            <person name="Domelevo Entfellner J.-B."/>
        </authorList>
    </citation>
    <scope>NUCLEOTIDE SEQUENCE</scope>
</reference>
<dbReference type="AlphaFoldDB" id="A0AA86SV84"/>
<gene>
    <name evidence="1" type="ORF">AYBTSS11_LOCUS25468</name>
</gene>
<evidence type="ECO:0000313" key="1">
    <source>
        <dbReference type="EMBL" id="CAJ1973407.1"/>
    </source>
</evidence>
<dbReference type="EMBL" id="OY731406">
    <property type="protein sequence ID" value="CAJ1973407.1"/>
    <property type="molecule type" value="Genomic_DNA"/>
</dbReference>
<accession>A0AA86SV84</accession>
<name>A0AA86SV84_9FABA</name>
<dbReference type="Gramene" id="rna-AYBTSS11_LOCUS25468">
    <property type="protein sequence ID" value="CAJ1973407.1"/>
    <property type="gene ID" value="gene-AYBTSS11_LOCUS25468"/>
</dbReference>
<evidence type="ECO:0000313" key="2">
    <source>
        <dbReference type="Proteomes" id="UP001189624"/>
    </source>
</evidence>
<protein>
    <submittedName>
        <fullName evidence="1">Uncharacterized protein</fullName>
    </submittedName>
</protein>
<proteinExistence type="predicted"/>
<organism evidence="1 2">
    <name type="scientific">Sphenostylis stenocarpa</name>
    <dbReference type="NCBI Taxonomy" id="92480"/>
    <lineage>
        <taxon>Eukaryota</taxon>
        <taxon>Viridiplantae</taxon>
        <taxon>Streptophyta</taxon>
        <taxon>Embryophyta</taxon>
        <taxon>Tracheophyta</taxon>
        <taxon>Spermatophyta</taxon>
        <taxon>Magnoliopsida</taxon>
        <taxon>eudicotyledons</taxon>
        <taxon>Gunneridae</taxon>
        <taxon>Pentapetalae</taxon>
        <taxon>rosids</taxon>
        <taxon>fabids</taxon>
        <taxon>Fabales</taxon>
        <taxon>Fabaceae</taxon>
        <taxon>Papilionoideae</taxon>
        <taxon>50 kb inversion clade</taxon>
        <taxon>NPAAA clade</taxon>
        <taxon>indigoferoid/millettioid clade</taxon>
        <taxon>Phaseoleae</taxon>
        <taxon>Sphenostylis</taxon>
    </lineage>
</organism>